<dbReference type="Pfam" id="PF22722">
    <property type="entry name" value="NA-iREase1"/>
    <property type="match status" value="1"/>
</dbReference>
<dbReference type="PANTHER" id="PTHR13370">
    <property type="entry name" value="RNA METHYLASE-RELATED"/>
    <property type="match status" value="1"/>
</dbReference>
<feature type="compositionally biased region" description="Basic and acidic residues" evidence="4">
    <location>
        <begin position="528"/>
        <end position="540"/>
    </location>
</feature>
<evidence type="ECO:0000256" key="2">
    <source>
        <dbReference type="ARBA" id="ARBA00022603"/>
    </source>
</evidence>
<evidence type="ECO:0000256" key="4">
    <source>
        <dbReference type="SAM" id="MobiDB-lite"/>
    </source>
</evidence>
<dbReference type="GO" id="GO:0005737">
    <property type="term" value="C:cytoplasm"/>
    <property type="evidence" value="ECO:0007669"/>
    <property type="project" value="TreeGrafter"/>
</dbReference>
<organism evidence="7 8">
    <name type="scientific">Candidatus Zymogenus saltonus</name>
    <dbReference type="NCBI Taxonomy" id="2844893"/>
    <lineage>
        <taxon>Bacteria</taxon>
        <taxon>Deltaproteobacteria</taxon>
        <taxon>Candidatus Zymogenia</taxon>
        <taxon>Candidatus Zymogeniales</taxon>
        <taxon>Candidatus Zymogenaceae</taxon>
        <taxon>Candidatus Zymogenus</taxon>
    </lineage>
</organism>
<dbReference type="InterPro" id="IPR054557">
    <property type="entry name" value="NA-iREase1_dom"/>
</dbReference>
<keyword evidence="7" id="KW-0378">Hydrolase</keyword>
<dbReference type="GO" id="GO:0032259">
    <property type="term" value="P:methylation"/>
    <property type="evidence" value="ECO:0007669"/>
    <property type="project" value="UniProtKB-KW"/>
</dbReference>
<sequence length="540" mass="62271">MDVDGLYFGDNLDVLRDHIPDGSVDLVYLDPPFNSKATYGILFKEPDGTPSQAQITAFDDTWHWTEEAQRTFDEIVRTAPADVVEMMRAFIHFVGRNDMMAYLTMMCIRLVELRRVLKDTGSIYLHCDPTASHYLKIVMDTIFGKNNFRNEITWKRKTGQIETKNRFANITDIILFFSKSDSNIYNPQFNFEAAGYTEYIDKFFKYTDEKGRRYRIADLSNPAPRPNLMYEYKGYKPPKKGWAISKEKMEQFEREGRLHFPKSKEGRIQRRRFLDELKGKPVQNLWDDIEMISSHSAERLGYPTQKPLALLERIINASSNEGDIVLDPFCGCGTATIAAEKLKRRWIGIDITHLSINLIKFRLKDAFGLEPKKDYTIIGEPEALSGARELAKLNRYQFQWWALSLINARPYGDKKKGADTGIDGYLYFSDEKDEYKKAVVQVKSGTIGVKDIRDLGHVIDREDSDIGIFITLEQPTRPMITEAAGKGFYSSKYWNKEYPKIQILTIEELLSGKQPNIPAKLPSHKKAERAETTKQHELLE</sequence>
<gene>
    <name evidence="7" type="ORF">JW984_01040</name>
</gene>
<dbReference type="InterPro" id="IPR029063">
    <property type="entry name" value="SAM-dependent_MTases_sf"/>
</dbReference>
<dbReference type="InterPro" id="IPR001091">
    <property type="entry name" value="RM_Methyltransferase"/>
</dbReference>
<dbReference type="SUPFAM" id="SSF53335">
    <property type="entry name" value="S-adenosyl-L-methionine-dependent methyltransferases"/>
    <property type="match status" value="1"/>
</dbReference>
<keyword evidence="7" id="KW-0255">Endonuclease</keyword>
<protein>
    <submittedName>
        <fullName evidence="7">Restriction endonuclease</fullName>
    </submittedName>
</protein>
<dbReference type="Gene3D" id="3.40.50.150">
    <property type="entry name" value="Vaccinia Virus protein VP39"/>
    <property type="match status" value="1"/>
</dbReference>
<keyword evidence="2" id="KW-0489">Methyltransferase</keyword>
<evidence type="ECO:0000313" key="7">
    <source>
        <dbReference type="EMBL" id="MBN1571761.1"/>
    </source>
</evidence>
<dbReference type="Proteomes" id="UP000809273">
    <property type="component" value="Unassembled WGS sequence"/>
</dbReference>
<evidence type="ECO:0000259" key="5">
    <source>
        <dbReference type="Pfam" id="PF01555"/>
    </source>
</evidence>
<keyword evidence="3" id="KW-0808">Transferase</keyword>
<feature type="domain" description="DNA methylase N-4/N-6" evidence="5">
    <location>
        <begin position="24"/>
        <end position="357"/>
    </location>
</feature>
<keyword evidence="7" id="KW-0540">Nuclease</keyword>
<feature type="domain" description="NACHT-associated inactive Restriction Endonuclease 1 sensor" evidence="6">
    <location>
        <begin position="413"/>
        <end position="510"/>
    </location>
</feature>
<dbReference type="GO" id="GO:0003677">
    <property type="term" value="F:DNA binding"/>
    <property type="evidence" value="ECO:0007669"/>
    <property type="project" value="InterPro"/>
</dbReference>
<reference evidence="7" key="2">
    <citation type="submission" date="2021-01" db="EMBL/GenBank/DDBJ databases">
        <authorList>
            <person name="Hahn C.R."/>
            <person name="Youssef N.H."/>
            <person name="Elshahed M."/>
        </authorList>
    </citation>
    <scope>NUCLEOTIDE SEQUENCE</scope>
    <source>
        <strain evidence="7">Zod_Metabat.24</strain>
    </source>
</reference>
<dbReference type="EMBL" id="JAFGIX010000004">
    <property type="protein sequence ID" value="MBN1571761.1"/>
    <property type="molecule type" value="Genomic_DNA"/>
</dbReference>
<reference evidence="7" key="1">
    <citation type="journal article" date="2021" name="Environ. Microbiol.">
        <title>Genomic characterization of three novel Desulfobacterota classes expand the metabolic and phylogenetic diversity of the phylum.</title>
        <authorList>
            <person name="Murphy C.L."/>
            <person name="Biggerstaff J."/>
            <person name="Eichhorn A."/>
            <person name="Ewing E."/>
            <person name="Shahan R."/>
            <person name="Soriano D."/>
            <person name="Stewart S."/>
            <person name="VanMol K."/>
            <person name="Walker R."/>
            <person name="Walters P."/>
            <person name="Elshahed M.S."/>
            <person name="Youssef N.H."/>
        </authorList>
    </citation>
    <scope>NUCLEOTIDE SEQUENCE</scope>
    <source>
        <strain evidence="7">Zod_Metabat.24</strain>
    </source>
</reference>
<comment type="caution">
    <text evidence="7">The sequence shown here is derived from an EMBL/GenBank/DDBJ whole genome shotgun (WGS) entry which is preliminary data.</text>
</comment>
<dbReference type="GO" id="GO:0008170">
    <property type="term" value="F:N-methyltransferase activity"/>
    <property type="evidence" value="ECO:0007669"/>
    <property type="project" value="InterPro"/>
</dbReference>
<accession>A0A9D8K9A6</accession>
<dbReference type="AlphaFoldDB" id="A0A9D8K9A6"/>
<evidence type="ECO:0000313" key="8">
    <source>
        <dbReference type="Proteomes" id="UP000809273"/>
    </source>
</evidence>
<dbReference type="Pfam" id="PF01555">
    <property type="entry name" value="N6_N4_Mtase"/>
    <property type="match status" value="1"/>
</dbReference>
<dbReference type="GO" id="GO:0004519">
    <property type="term" value="F:endonuclease activity"/>
    <property type="evidence" value="ECO:0007669"/>
    <property type="project" value="UniProtKB-KW"/>
</dbReference>
<feature type="region of interest" description="Disordered" evidence="4">
    <location>
        <begin position="516"/>
        <end position="540"/>
    </location>
</feature>
<comment type="similarity">
    <text evidence="1">Belongs to the N(4)/N(6)-methyltransferase family.</text>
</comment>
<dbReference type="PANTHER" id="PTHR13370:SF3">
    <property type="entry name" value="TRNA (GUANINE(10)-N2)-METHYLTRANSFERASE HOMOLOG"/>
    <property type="match status" value="1"/>
</dbReference>
<evidence type="ECO:0000259" key="6">
    <source>
        <dbReference type="Pfam" id="PF22722"/>
    </source>
</evidence>
<dbReference type="PRINTS" id="PR00508">
    <property type="entry name" value="S21N4MTFRASE"/>
</dbReference>
<evidence type="ECO:0000256" key="1">
    <source>
        <dbReference type="ARBA" id="ARBA00006594"/>
    </source>
</evidence>
<dbReference type="InterPro" id="IPR002941">
    <property type="entry name" value="DNA_methylase_N4/N6"/>
</dbReference>
<dbReference type="PROSITE" id="PS00092">
    <property type="entry name" value="N6_MTASE"/>
    <property type="match status" value="1"/>
</dbReference>
<proteinExistence type="inferred from homology"/>
<dbReference type="InterPro" id="IPR002052">
    <property type="entry name" value="DNA_methylase_N6_adenine_CS"/>
</dbReference>
<evidence type="ECO:0000256" key="3">
    <source>
        <dbReference type="ARBA" id="ARBA00022679"/>
    </source>
</evidence>
<name>A0A9D8K9A6_9DELT</name>